<reference evidence="5 6" key="1">
    <citation type="journal article" date="2015" name="Int. J. Syst. Evol. Microbiol.">
        <title>Revisiting Corynebacterium glyciniphilum (ex Kubota et al., 1972) sp. nov., nom. rev., isolated from putrefied banana.</title>
        <authorList>
            <person name="Al-Dilaimi A."/>
            <person name="Bednarz H."/>
            <person name="Lomker A."/>
            <person name="Niehaus K."/>
            <person name="Kalinowski J."/>
            <person name="Ruckert C."/>
        </authorList>
    </citation>
    <scope>NUCLEOTIDE SEQUENCE [LARGE SCALE GENOMIC DNA]</scope>
    <source>
        <strain evidence="5">AJ 3170</strain>
    </source>
</reference>
<protein>
    <submittedName>
        <fullName evidence="5">Transcriptional regulator, DeoR-family</fullName>
    </submittedName>
</protein>
<dbReference type="InterPro" id="IPR013196">
    <property type="entry name" value="HTH_11"/>
</dbReference>
<dbReference type="InterPro" id="IPR018356">
    <property type="entry name" value="Tscrpt_reg_HTH_DeoR_CS"/>
</dbReference>
<dbReference type="PANTHER" id="PTHR34580">
    <property type="match status" value="1"/>
</dbReference>
<evidence type="ECO:0000256" key="3">
    <source>
        <dbReference type="ARBA" id="ARBA00023163"/>
    </source>
</evidence>
<dbReference type="KEGG" id="cgy:CGLY_01805"/>
<dbReference type="PROSITE" id="PS00894">
    <property type="entry name" value="HTH_DEOR_1"/>
    <property type="match status" value="1"/>
</dbReference>
<dbReference type="InterPro" id="IPR028349">
    <property type="entry name" value="PafC-like"/>
</dbReference>
<dbReference type="STRING" id="1404245.CGLY_01805"/>
<dbReference type="OrthoDB" id="3171994at2"/>
<dbReference type="HOGENOM" id="CLU_041141_5_0_11"/>
<evidence type="ECO:0000259" key="4">
    <source>
        <dbReference type="PROSITE" id="PS51000"/>
    </source>
</evidence>
<dbReference type="AlphaFoldDB" id="X5DNG5"/>
<dbReference type="GO" id="GO:0003677">
    <property type="term" value="F:DNA binding"/>
    <property type="evidence" value="ECO:0007669"/>
    <property type="project" value="UniProtKB-KW"/>
</dbReference>
<dbReference type="Gene3D" id="1.10.10.10">
    <property type="entry name" value="Winged helix-like DNA-binding domain superfamily/Winged helix DNA-binding domain"/>
    <property type="match status" value="1"/>
</dbReference>
<dbReference type="InterPro" id="IPR026881">
    <property type="entry name" value="WYL_dom"/>
</dbReference>
<dbReference type="InterPro" id="IPR001034">
    <property type="entry name" value="DeoR_HTH"/>
</dbReference>
<name>X5DNG5_9CORY</name>
<dbReference type="Pfam" id="PF13280">
    <property type="entry name" value="WYL"/>
    <property type="match status" value="1"/>
</dbReference>
<dbReference type="PANTHER" id="PTHR34580:SF3">
    <property type="entry name" value="PROTEIN PAFB"/>
    <property type="match status" value="1"/>
</dbReference>
<evidence type="ECO:0000256" key="2">
    <source>
        <dbReference type="ARBA" id="ARBA00023125"/>
    </source>
</evidence>
<dbReference type="InterPro" id="IPR051534">
    <property type="entry name" value="CBASS_pafABC_assoc_protein"/>
</dbReference>
<proteinExistence type="predicted"/>
<dbReference type="SUPFAM" id="SSF46785">
    <property type="entry name" value="Winged helix' DNA-binding domain"/>
    <property type="match status" value="1"/>
</dbReference>
<dbReference type="PROSITE" id="PS52050">
    <property type="entry name" value="WYL"/>
    <property type="match status" value="1"/>
</dbReference>
<keyword evidence="3" id="KW-0804">Transcription</keyword>
<dbReference type="PROSITE" id="PS51000">
    <property type="entry name" value="HTH_DEOR_2"/>
    <property type="match status" value="1"/>
</dbReference>
<dbReference type="eggNOG" id="COG2378">
    <property type="taxonomic scope" value="Bacteria"/>
</dbReference>
<sequence length="320" mass="34135">MSRPQRLFDLLSILKARGRSTVPDLASKLGVSPRTVHRDLTVLSDAGVALVTEPGRYGGVSLLPGGRFTASGLSTREKDLLRVTGLDVDRATELGMEALATTALGKLAAPGPGHLSDVLPLSQIVTVDNRPWFSVAPSNGDVAALADDVRQGKRLAIRYRRSGEDSADERVVDPYGLLGRGGRWYLVADRDGAPRQYATARLASWSVLDAPRRLRPGETLESVSAVLAASLEQPAGSVAVIAELDRRYLDLAQRILGSRLSAVVGGTTAETVRVTIDYAQIGGVRQLLQFGDSIDVIAPPEARTLIADLAKAVVAHYERS</sequence>
<dbReference type="InterPro" id="IPR036390">
    <property type="entry name" value="WH_DNA-bd_sf"/>
</dbReference>
<dbReference type="RefSeq" id="WP_038545620.1">
    <property type="nucleotide sequence ID" value="NZ_CP006842.1"/>
</dbReference>
<evidence type="ECO:0000313" key="6">
    <source>
        <dbReference type="Proteomes" id="UP000023703"/>
    </source>
</evidence>
<gene>
    <name evidence="5" type="ORF">CGLY_01805</name>
</gene>
<evidence type="ECO:0000256" key="1">
    <source>
        <dbReference type="ARBA" id="ARBA00023015"/>
    </source>
</evidence>
<dbReference type="PIRSF" id="PIRSF016838">
    <property type="entry name" value="PafC"/>
    <property type="match status" value="1"/>
</dbReference>
<organism evidence="5 6">
    <name type="scientific">Corynebacterium glyciniphilum AJ 3170</name>
    <dbReference type="NCBI Taxonomy" id="1404245"/>
    <lineage>
        <taxon>Bacteria</taxon>
        <taxon>Bacillati</taxon>
        <taxon>Actinomycetota</taxon>
        <taxon>Actinomycetes</taxon>
        <taxon>Mycobacteriales</taxon>
        <taxon>Corynebacteriaceae</taxon>
        <taxon>Corynebacterium</taxon>
    </lineage>
</organism>
<dbReference type="InterPro" id="IPR036388">
    <property type="entry name" value="WH-like_DNA-bd_sf"/>
</dbReference>
<dbReference type="EMBL" id="CP006842">
    <property type="protein sequence ID" value="AHW62809.1"/>
    <property type="molecule type" value="Genomic_DNA"/>
</dbReference>
<keyword evidence="2" id="KW-0238">DNA-binding</keyword>
<dbReference type="GO" id="GO:0003700">
    <property type="term" value="F:DNA-binding transcription factor activity"/>
    <property type="evidence" value="ECO:0007669"/>
    <property type="project" value="InterPro"/>
</dbReference>
<dbReference type="Pfam" id="PF08279">
    <property type="entry name" value="HTH_11"/>
    <property type="match status" value="1"/>
</dbReference>
<keyword evidence="1" id="KW-0805">Transcription regulation</keyword>
<dbReference type="Proteomes" id="UP000023703">
    <property type="component" value="Chromosome"/>
</dbReference>
<evidence type="ECO:0000313" key="5">
    <source>
        <dbReference type="EMBL" id="AHW62809.1"/>
    </source>
</evidence>
<keyword evidence="6" id="KW-1185">Reference proteome</keyword>
<accession>X5DNG5</accession>
<feature type="domain" description="HTH deoR-type" evidence="4">
    <location>
        <begin position="3"/>
        <end position="69"/>
    </location>
</feature>